<proteinExistence type="inferred from homology"/>
<feature type="binding site" description="in other chain" evidence="10">
    <location>
        <begin position="268"/>
        <end position="269"/>
    </location>
    <ligand>
        <name>ATP</name>
        <dbReference type="ChEBI" id="CHEBI:30616"/>
        <note>ligand shared between two neighboring subunits</note>
    </ligand>
</feature>
<evidence type="ECO:0000259" key="14">
    <source>
        <dbReference type="Pfam" id="PF02772"/>
    </source>
</evidence>
<evidence type="ECO:0000256" key="1">
    <source>
        <dbReference type="ARBA" id="ARBA00005224"/>
    </source>
</evidence>
<comment type="pathway">
    <text evidence="1 10">Amino-acid biosynthesis; S-adenosyl-L-methionine biosynthesis; S-adenosyl-L-methionine from L-methionine: step 1/1.</text>
</comment>
<feature type="binding site" evidence="10">
    <location>
        <position position="262"/>
    </location>
    <ligand>
        <name>ATP</name>
        <dbReference type="ChEBI" id="CHEBI:30616"/>
        <note>ligand shared between two neighboring subunits</note>
    </ligand>
</feature>
<feature type="binding site" description="in other chain" evidence="10">
    <location>
        <position position="98"/>
    </location>
    <ligand>
        <name>L-methionine</name>
        <dbReference type="ChEBI" id="CHEBI:57844"/>
        <note>ligand shared between two neighboring subunits</note>
    </ligand>
</feature>
<dbReference type="GO" id="GO:0004478">
    <property type="term" value="F:methionine adenosyltransferase activity"/>
    <property type="evidence" value="ECO:0007669"/>
    <property type="project" value="UniProtKB-UniRule"/>
</dbReference>
<evidence type="ECO:0000256" key="3">
    <source>
        <dbReference type="ARBA" id="ARBA00022563"/>
    </source>
</evidence>
<dbReference type="GO" id="GO:0000287">
    <property type="term" value="F:magnesium ion binding"/>
    <property type="evidence" value="ECO:0007669"/>
    <property type="project" value="UniProtKB-UniRule"/>
</dbReference>
<keyword evidence="4 10" id="KW-0808">Transferase</keyword>
<evidence type="ECO:0000256" key="9">
    <source>
        <dbReference type="ARBA" id="ARBA00022958"/>
    </source>
</evidence>
<dbReference type="InterPro" id="IPR022630">
    <property type="entry name" value="S-AdoMet_synt_C"/>
</dbReference>
<dbReference type="PROSITE" id="PS00377">
    <property type="entry name" value="ADOMET_SYNTHASE_2"/>
    <property type="match status" value="1"/>
</dbReference>
<dbReference type="InterPro" id="IPR022629">
    <property type="entry name" value="S-AdoMet_synt_central"/>
</dbReference>
<comment type="caution">
    <text evidence="16">The sequence shown here is derived from an EMBL/GenBank/DDBJ whole genome shotgun (WGS) entry which is preliminary data.</text>
</comment>
<dbReference type="PROSITE" id="PS00376">
    <property type="entry name" value="ADOMET_SYNTHASE_1"/>
    <property type="match status" value="1"/>
</dbReference>
<dbReference type="SUPFAM" id="SSF55973">
    <property type="entry name" value="S-adenosylmethionine synthetase"/>
    <property type="match status" value="3"/>
</dbReference>
<feature type="domain" description="S-adenosylmethionine synthetase C-terminal" evidence="15">
    <location>
        <begin position="256"/>
        <end position="390"/>
    </location>
</feature>
<evidence type="ECO:0000256" key="4">
    <source>
        <dbReference type="ARBA" id="ARBA00022679"/>
    </source>
</evidence>
<evidence type="ECO:0000256" key="2">
    <source>
        <dbReference type="ARBA" id="ARBA00009685"/>
    </source>
</evidence>
<dbReference type="NCBIfam" id="TIGR01034">
    <property type="entry name" value="metK"/>
    <property type="match status" value="1"/>
</dbReference>
<dbReference type="EC" id="2.5.1.6" evidence="10"/>
<protein>
    <recommendedName>
        <fullName evidence="10">S-adenosylmethionine synthase</fullName>
        <shortName evidence="10">AdoMet synthase</shortName>
        <ecNumber evidence="10">2.5.1.6</ecNumber>
    </recommendedName>
    <alternativeName>
        <fullName evidence="10">MAT</fullName>
    </alternativeName>
    <alternativeName>
        <fullName evidence="10">Methionine adenosyltransferase</fullName>
    </alternativeName>
</protein>
<dbReference type="EMBL" id="DNWC01000066">
    <property type="protein sequence ID" value="HBJ08363.1"/>
    <property type="molecule type" value="Genomic_DNA"/>
</dbReference>
<evidence type="ECO:0000313" key="17">
    <source>
        <dbReference type="Proteomes" id="UP000262954"/>
    </source>
</evidence>
<comment type="function">
    <text evidence="10">Catalyzes the formation of S-adenosylmethionine (AdoMet) from methionine and ATP. The overall synthetic reaction is composed of two sequential steps, AdoMet formation and the subsequent tripolyphosphate hydrolysis which occurs prior to release of AdoMet from the enzyme.</text>
</comment>
<comment type="catalytic activity">
    <reaction evidence="10">
        <text>L-methionine + ATP + H2O = S-adenosyl-L-methionine + phosphate + diphosphate</text>
        <dbReference type="Rhea" id="RHEA:21080"/>
        <dbReference type="ChEBI" id="CHEBI:15377"/>
        <dbReference type="ChEBI" id="CHEBI:30616"/>
        <dbReference type="ChEBI" id="CHEBI:33019"/>
        <dbReference type="ChEBI" id="CHEBI:43474"/>
        <dbReference type="ChEBI" id="CHEBI:57844"/>
        <dbReference type="ChEBI" id="CHEBI:59789"/>
        <dbReference type="EC" id="2.5.1.6"/>
    </reaction>
</comment>
<feature type="binding site" evidence="10">
    <location>
        <position position="289"/>
    </location>
    <ligand>
        <name>ATP</name>
        <dbReference type="ChEBI" id="CHEBI:30616"/>
        <note>ligand shared between two neighboring subunits</note>
    </ligand>
</feature>
<comment type="cofactor">
    <cofactor evidence="10">
        <name>Mg(2+)</name>
        <dbReference type="ChEBI" id="CHEBI:18420"/>
    </cofactor>
    <text evidence="10">Binds 2 divalent ions per subunit.</text>
</comment>
<name>A0A354M1H4_9BACT</name>
<keyword evidence="8 10" id="KW-0460">Magnesium</keyword>
<keyword evidence="7 10" id="KW-0067">ATP-binding</keyword>
<dbReference type="UniPathway" id="UPA00315">
    <property type="reaction ID" value="UER00080"/>
</dbReference>
<feature type="binding site" description="in other chain" evidence="10">
    <location>
        <position position="55"/>
    </location>
    <ligand>
        <name>L-methionine</name>
        <dbReference type="ChEBI" id="CHEBI:57844"/>
        <note>ligand shared between two neighboring subunits</note>
    </ligand>
</feature>
<dbReference type="RefSeq" id="WP_009318308.1">
    <property type="nucleotide sequence ID" value="NZ_AP028032.1"/>
</dbReference>
<evidence type="ECO:0000256" key="11">
    <source>
        <dbReference type="RuleBase" id="RU000542"/>
    </source>
</evidence>
<accession>A0A354M1H4</accession>
<evidence type="ECO:0000256" key="10">
    <source>
        <dbReference type="HAMAP-Rule" id="MF_00086"/>
    </source>
</evidence>
<keyword evidence="5 10" id="KW-0479">Metal-binding</keyword>
<dbReference type="CDD" id="cd18079">
    <property type="entry name" value="S-AdoMet_synt"/>
    <property type="match status" value="1"/>
</dbReference>
<evidence type="ECO:0000313" key="16">
    <source>
        <dbReference type="EMBL" id="HBJ08363.1"/>
    </source>
</evidence>
<feature type="binding site" description="in other chain" evidence="10">
    <location>
        <begin position="253"/>
        <end position="254"/>
    </location>
    <ligand>
        <name>ATP</name>
        <dbReference type="ChEBI" id="CHEBI:30616"/>
        <note>ligand shared between two neighboring subunits</note>
    </ligand>
</feature>
<feature type="domain" description="S-adenosylmethionine synthetase central" evidence="14">
    <location>
        <begin position="114"/>
        <end position="254"/>
    </location>
</feature>
<evidence type="ECO:0000259" key="15">
    <source>
        <dbReference type="Pfam" id="PF02773"/>
    </source>
</evidence>
<feature type="binding site" evidence="10">
    <location>
        <position position="16"/>
    </location>
    <ligand>
        <name>Mg(2+)</name>
        <dbReference type="ChEBI" id="CHEBI:18420"/>
    </ligand>
</feature>
<comment type="subcellular location">
    <subcellularLocation>
        <location evidence="10 11">Cytoplasm</location>
    </subcellularLocation>
</comment>
<comment type="cofactor">
    <cofactor evidence="10">
        <name>K(+)</name>
        <dbReference type="ChEBI" id="CHEBI:29103"/>
    </cofactor>
    <text evidence="10">Binds 1 potassium ion per subunit.</text>
</comment>
<reference evidence="16 17" key="1">
    <citation type="journal article" date="2018" name="Nat. Biotechnol.">
        <title>A standardized bacterial taxonomy based on genome phylogeny substantially revises the tree of life.</title>
        <authorList>
            <person name="Parks D.H."/>
            <person name="Chuvochina M."/>
            <person name="Waite D.W."/>
            <person name="Rinke C."/>
            <person name="Skarshewski A."/>
            <person name="Chaumeil P.A."/>
            <person name="Hugenholtz P."/>
        </authorList>
    </citation>
    <scope>NUCLEOTIDE SEQUENCE [LARGE SCALE GENOMIC DNA]</scope>
    <source>
        <strain evidence="16">UBA11482</strain>
    </source>
</reference>
<keyword evidence="10" id="KW-0963">Cytoplasm</keyword>
<dbReference type="GO" id="GO:0006730">
    <property type="term" value="P:one-carbon metabolic process"/>
    <property type="evidence" value="ECO:0007669"/>
    <property type="project" value="UniProtKB-KW"/>
</dbReference>
<sequence length="430" mass="47364">MNYLFTSESVSEGHPDKVADQISDALLDEFLAYDSNSKVACETLVTTGQVVLAGEVKSDAYVDLMDVARRVINRIGYTKSAYKFDGDSCGVFSAIHEQSADINRGVEREDEMNQGAGDQGMMFGYASNETDNYMPLSLDLSHLLLIELAAIRREGKEMTYLRPDSKSQVTIEYNEDNVPVRVHTIVISTQHDEFIVPTEQTHEAQMVADEKMLSIIFEDVKNILIPRVIAKLPERLKALFDDKLILHVNPTGKFVIGGPHGDTGLTGRKIIVDTYGGKGGHGGGAFSGKDPSKVDRSAAYAARHIAKNLVAAGVSDEVLVQVSYAIGVAQPVSIYVNTYGKSHVALSDAEIASRIGAIFDMRPKAIEKRLKLRNPIYEETAAYGHMGRKPCTVVKTFSSKYFPKPVVREVELFTWEKLDYVDAVKEAFGL</sequence>
<feature type="region of interest" description="Flexible loop" evidence="10">
    <location>
        <begin position="98"/>
        <end position="108"/>
    </location>
</feature>
<organism evidence="16 17">
    <name type="scientific">Coprobacter fastidiosus</name>
    <dbReference type="NCBI Taxonomy" id="1099853"/>
    <lineage>
        <taxon>Bacteria</taxon>
        <taxon>Pseudomonadati</taxon>
        <taxon>Bacteroidota</taxon>
        <taxon>Bacteroidia</taxon>
        <taxon>Bacteroidales</taxon>
        <taxon>Barnesiellaceae</taxon>
        <taxon>Coprobacter</taxon>
    </lineage>
</organism>
<evidence type="ECO:0000259" key="13">
    <source>
        <dbReference type="Pfam" id="PF00438"/>
    </source>
</evidence>
<keyword evidence="9 10" id="KW-0630">Potassium</keyword>
<dbReference type="PIRSF" id="PIRSF000497">
    <property type="entry name" value="MAT"/>
    <property type="match status" value="1"/>
</dbReference>
<dbReference type="GO" id="GO:0005737">
    <property type="term" value="C:cytoplasm"/>
    <property type="evidence" value="ECO:0007669"/>
    <property type="project" value="UniProtKB-SubCell"/>
</dbReference>
<dbReference type="HAMAP" id="MF_00086">
    <property type="entry name" value="S_AdoMet_synth1"/>
    <property type="match status" value="1"/>
</dbReference>
<dbReference type="Gene3D" id="3.30.300.10">
    <property type="match status" value="3"/>
</dbReference>
<dbReference type="InterPro" id="IPR022628">
    <property type="entry name" value="S-AdoMet_synt_N"/>
</dbReference>
<feature type="binding site" evidence="10">
    <location>
        <position position="285"/>
    </location>
    <ligand>
        <name>ATP</name>
        <dbReference type="ChEBI" id="CHEBI:30616"/>
        <note>ligand shared between two neighboring subunits</note>
    </ligand>
</feature>
<feature type="binding site" evidence="10">
    <location>
        <position position="262"/>
    </location>
    <ligand>
        <name>L-methionine</name>
        <dbReference type="ChEBI" id="CHEBI:57844"/>
        <note>ligand shared between two neighboring subunits</note>
    </ligand>
</feature>
<dbReference type="InterPro" id="IPR022631">
    <property type="entry name" value="ADOMET_SYNTHASE_CS"/>
</dbReference>
<comment type="subunit">
    <text evidence="10">Homotetramer; dimer of dimers.</text>
</comment>
<dbReference type="Pfam" id="PF00438">
    <property type="entry name" value="S-AdoMet_synt_N"/>
    <property type="match status" value="1"/>
</dbReference>
<dbReference type="GO" id="GO:0005524">
    <property type="term" value="F:ATP binding"/>
    <property type="evidence" value="ECO:0007669"/>
    <property type="project" value="UniProtKB-UniRule"/>
</dbReference>
<dbReference type="GeneID" id="92928928"/>
<feature type="binding site" description="in other chain" evidence="10">
    <location>
        <position position="14"/>
    </location>
    <ligand>
        <name>ATP</name>
        <dbReference type="ChEBI" id="CHEBI:30616"/>
        <note>ligand shared between two neighboring subunits</note>
    </ligand>
</feature>
<feature type="binding site" description="in other chain" evidence="10">
    <location>
        <begin position="164"/>
        <end position="166"/>
    </location>
    <ligand>
        <name>ATP</name>
        <dbReference type="ChEBI" id="CHEBI:30616"/>
        <note>ligand shared between two neighboring subunits</note>
    </ligand>
</feature>
<dbReference type="GO" id="GO:0006556">
    <property type="term" value="P:S-adenosylmethionine biosynthetic process"/>
    <property type="evidence" value="ECO:0007669"/>
    <property type="project" value="UniProtKB-UniRule"/>
</dbReference>
<evidence type="ECO:0000256" key="7">
    <source>
        <dbReference type="ARBA" id="ARBA00022840"/>
    </source>
</evidence>
<dbReference type="Pfam" id="PF02773">
    <property type="entry name" value="S-AdoMet_synt_C"/>
    <property type="match status" value="1"/>
</dbReference>
<feature type="domain" description="S-adenosylmethionine synthetase N-terminal" evidence="13">
    <location>
        <begin position="2"/>
        <end position="100"/>
    </location>
</feature>
<dbReference type="InterPro" id="IPR022636">
    <property type="entry name" value="S-AdoMet_synthetase_sfam"/>
</dbReference>
<feature type="binding site" description="in other chain" evidence="10">
    <location>
        <position position="293"/>
    </location>
    <ligand>
        <name>L-methionine</name>
        <dbReference type="ChEBI" id="CHEBI:57844"/>
        <note>ligand shared between two neighboring subunits</note>
    </ligand>
</feature>
<evidence type="ECO:0000256" key="6">
    <source>
        <dbReference type="ARBA" id="ARBA00022741"/>
    </source>
</evidence>
<evidence type="ECO:0000256" key="5">
    <source>
        <dbReference type="ARBA" id="ARBA00022723"/>
    </source>
</evidence>
<dbReference type="Proteomes" id="UP000262954">
    <property type="component" value="Unassembled WGS sequence"/>
</dbReference>
<feature type="binding site" evidence="10">
    <location>
        <position position="42"/>
    </location>
    <ligand>
        <name>K(+)</name>
        <dbReference type="ChEBI" id="CHEBI:29103"/>
    </ligand>
</feature>
<keyword evidence="3 10" id="KW-0554">One-carbon metabolism</keyword>
<dbReference type="InterPro" id="IPR002133">
    <property type="entry name" value="S-AdoMet_synthetase"/>
</dbReference>
<comment type="similarity">
    <text evidence="2 10 12">Belongs to the AdoMet synthase family.</text>
</comment>
<evidence type="ECO:0000256" key="12">
    <source>
        <dbReference type="RuleBase" id="RU004462"/>
    </source>
</evidence>
<evidence type="ECO:0000256" key="8">
    <source>
        <dbReference type="ARBA" id="ARBA00022842"/>
    </source>
</evidence>
<dbReference type="PANTHER" id="PTHR11964">
    <property type="entry name" value="S-ADENOSYLMETHIONINE SYNTHETASE"/>
    <property type="match status" value="1"/>
</dbReference>
<dbReference type="AlphaFoldDB" id="A0A354M1H4"/>
<keyword evidence="6 10" id="KW-0547">Nucleotide-binding</keyword>
<gene>
    <name evidence="10" type="primary">metK</name>
    <name evidence="16" type="ORF">DDY73_05105</name>
</gene>
<dbReference type="Pfam" id="PF02772">
    <property type="entry name" value="S-AdoMet_synt_M"/>
    <property type="match status" value="1"/>
</dbReference>